<evidence type="ECO:0000256" key="2">
    <source>
        <dbReference type="ARBA" id="ARBA00023136"/>
    </source>
</evidence>
<dbReference type="OrthoDB" id="9792521at2"/>
<reference evidence="6 7" key="1">
    <citation type="submission" date="2016-03" db="EMBL/GenBank/DDBJ databases">
        <title>Photobacterium proteolyticum sp. nov. a protease producing bacterium isolated from ocean sediments of Laizhou Bay.</title>
        <authorList>
            <person name="Li Y."/>
        </authorList>
    </citation>
    <scope>NUCLEOTIDE SEQUENCE [LARGE SCALE GENOMIC DNA]</scope>
    <source>
        <strain evidence="6 7">R-40508</strain>
    </source>
</reference>
<dbReference type="PROSITE" id="PS51123">
    <property type="entry name" value="OMPA_2"/>
    <property type="match status" value="1"/>
</dbReference>
<dbReference type="InterPro" id="IPR006665">
    <property type="entry name" value="OmpA-like"/>
</dbReference>
<dbReference type="InterPro" id="IPR006664">
    <property type="entry name" value="OMP_bac"/>
</dbReference>
<feature type="domain" description="OmpA-like" evidence="5">
    <location>
        <begin position="64"/>
        <end position="181"/>
    </location>
</feature>
<evidence type="ECO:0000256" key="4">
    <source>
        <dbReference type="PROSITE-ProRule" id="PRU00473"/>
    </source>
</evidence>
<dbReference type="InterPro" id="IPR050330">
    <property type="entry name" value="Bact_OuterMem_StrucFunc"/>
</dbReference>
<evidence type="ECO:0000313" key="6">
    <source>
        <dbReference type="EMBL" id="OAN18030.1"/>
    </source>
</evidence>
<dbReference type="EMBL" id="LVHF01000012">
    <property type="protein sequence ID" value="OAN18030.1"/>
    <property type="molecule type" value="Genomic_DNA"/>
</dbReference>
<keyword evidence="3" id="KW-0998">Cell outer membrane</keyword>
<dbReference type="PRINTS" id="PR01023">
    <property type="entry name" value="NAFLGMOTY"/>
</dbReference>
<comment type="caution">
    <text evidence="6">The sequence shown here is derived from an EMBL/GenBank/DDBJ whole genome shotgun (WGS) entry which is preliminary data.</text>
</comment>
<dbReference type="RefSeq" id="WP_068327870.1">
    <property type="nucleotide sequence ID" value="NZ_LVHF01000012.1"/>
</dbReference>
<dbReference type="AlphaFoldDB" id="A0A178KLA8"/>
<proteinExistence type="predicted"/>
<name>A0A178KLA8_9GAMM</name>
<protein>
    <recommendedName>
        <fullName evidence="5">OmpA-like domain-containing protein</fullName>
    </recommendedName>
</protein>
<dbReference type="Gene3D" id="3.30.1330.60">
    <property type="entry name" value="OmpA-like domain"/>
    <property type="match status" value="1"/>
</dbReference>
<sequence length="184" mass="20689">MKWMKAGVFTLASLIMLGCQSTSNGPEKAEEPYNRAAVERYVDQLYTKTERVVSAQDGMVSRDGNQISILLDGDRSFDYNSAYIRSDSHKVLSALSALMAKNEKAKLFIGGHTDSKGREEYNRSLSQKRANSVAHYLKLRGVEDERISTYGFGEVSPIADNATSWGRQKNRRIDIRITPILDEF</sequence>
<keyword evidence="7" id="KW-1185">Reference proteome</keyword>
<accession>A0A178KLA8</accession>
<evidence type="ECO:0000259" key="5">
    <source>
        <dbReference type="PROSITE" id="PS51123"/>
    </source>
</evidence>
<dbReference type="PRINTS" id="PR01021">
    <property type="entry name" value="OMPADOMAIN"/>
</dbReference>
<dbReference type="PANTHER" id="PTHR30329:SF21">
    <property type="entry name" value="LIPOPROTEIN YIAD-RELATED"/>
    <property type="match status" value="1"/>
</dbReference>
<dbReference type="Proteomes" id="UP000078503">
    <property type="component" value="Unassembled WGS sequence"/>
</dbReference>
<dbReference type="PROSITE" id="PS51257">
    <property type="entry name" value="PROKAR_LIPOPROTEIN"/>
    <property type="match status" value="1"/>
</dbReference>
<dbReference type="CDD" id="cd07185">
    <property type="entry name" value="OmpA_C-like"/>
    <property type="match status" value="1"/>
</dbReference>
<dbReference type="PANTHER" id="PTHR30329">
    <property type="entry name" value="STATOR ELEMENT OF FLAGELLAR MOTOR COMPLEX"/>
    <property type="match status" value="1"/>
</dbReference>
<evidence type="ECO:0000313" key="7">
    <source>
        <dbReference type="Proteomes" id="UP000078503"/>
    </source>
</evidence>
<dbReference type="SUPFAM" id="SSF103088">
    <property type="entry name" value="OmpA-like"/>
    <property type="match status" value="1"/>
</dbReference>
<organism evidence="6 7">
    <name type="scientific">Photobacterium jeanii</name>
    <dbReference type="NCBI Taxonomy" id="858640"/>
    <lineage>
        <taxon>Bacteria</taxon>
        <taxon>Pseudomonadati</taxon>
        <taxon>Pseudomonadota</taxon>
        <taxon>Gammaproteobacteria</taxon>
        <taxon>Vibrionales</taxon>
        <taxon>Vibrionaceae</taxon>
        <taxon>Photobacterium</taxon>
    </lineage>
</organism>
<gene>
    <name evidence="6" type="ORF">A3K86_03675</name>
</gene>
<evidence type="ECO:0000256" key="1">
    <source>
        <dbReference type="ARBA" id="ARBA00004442"/>
    </source>
</evidence>
<evidence type="ECO:0000256" key="3">
    <source>
        <dbReference type="ARBA" id="ARBA00023237"/>
    </source>
</evidence>
<comment type="subcellular location">
    <subcellularLocation>
        <location evidence="1">Cell outer membrane</location>
    </subcellularLocation>
</comment>
<dbReference type="GO" id="GO:0009279">
    <property type="term" value="C:cell outer membrane"/>
    <property type="evidence" value="ECO:0007669"/>
    <property type="project" value="UniProtKB-SubCell"/>
</dbReference>
<dbReference type="Pfam" id="PF00691">
    <property type="entry name" value="OmpA"/>
    <property type="match status" value="1"/>
</dbReference>
<keyword evidence="2 4" id="KW-0472">Membrane</keyword>
<dbReference type="STRING" id="858640.A3K86_03675"/>
<dbReference type="InterPro" id="IPR036737">
    <property type="entry name" value="OmpA-like_sf"/>
</dbReference>